<keyword evidence="13" id="KW-0472">Membrane</keyword>
<dbReference type="PANTHER" id="PTHR27007">
    <property type="match status" value="1"/>
</dbReference>
<dbReference type="PROSITE" id="PS00108">
    <property type="entry name" value="PROTEIN_KINASE_ST"/>
    <property type="match status" value="1"/>
</dbReference>
<keyword evidence="20" id="KW-1185">Reference proteome</keyword>
<dbReference type="EMBL" id="BKCP01003335">
    <property type="protein sequence ID" value="GER28856.1"/>
    <property type="molecule type" value="Genomic_DNA"/>
</dbReference>
<evidence type="ECO:0000256" key="7">
    <source>
        <dbReference type="ARBA" id="ARBA00022729"/>
    </source>
</evidence>
<evidence type="ECO:0000256" key="3">
    <source>
        <dbReference type="ARBA" id="ARBA00010217"/>
    </source>
</evidence>
<dbReference type="InterPro" id="IPR011009">
    <property type="entry name" value="Kinase-like_dom_sf"/>
</dbReference>
<dbReference type="FunFam" id="3.30.200.20:FF:000168">
    <property type="entry name" value="L-type lectin-domain containing receptor kinase IX.1"/>
    <property type="match status" value="1"/>
</dbReference>
<keyword evidence="4" id="KW-1003">Cell membrane</keyword>
<keyword evidence="7 17" id="KW-0732">Signal</keyword>
<evidence type="ECO:0000256" key="4">
    <source>
        <dbReference type="ARBA" id="ARBA00022475"/>
    </source>
</evidence>
<evidence type="ECO:0000256" key="9">
    <source>
        <dbReference type="ARBA" id="ARBA00022741"/>
    </source>
</evidence>
<keyword evidence="6" id="KW-0812">Transmembrane</keyword>
<feature type="binding site" evidence="16">
    <location>
        <position position="383"/>
    </location>
    <ligand>
        <name>ATP</name>
        <dbReference type="ChEBI" id="CHEBI:30616"/>
    </ligand>
</feature>
<evidence type="ECO:0000313" key="19">
    <source>
        <dbReference type="EMBL" id="GER28856.1"/>
    </source>
</evidence>
<keyword evidence="14" id="KW-0675">Receptor</keyword>
<dbReference type="SUPFAM" id="SSF56112">
    <property type="entry name" value="Protein kinase-like (PK-like)"/>
    <property type="match status" value="1"/>
</dbReference>
<dbReference type="AlphaFoldDB" id="A0A5A7P8J5"/>
<dbReference type="InterPro" id="IPR008271">
    <property type="entry name" value="Ser/Thr_kinase_AS"/>
</dbReference>
<evidence type="ECO:0000313" key="20">
    <source>
        <dbReference type="Proteomes" id="UP000325081"/>
    </source>
</evidence>
<dbReference type="PROSITE" id="PS00107">
    <property type="entry name" value="PROTEIN_KINASE_ATP"/>
    <property type="match status" value="1"/>
</dbReference>
<evidence type="ECO:0000256" key="11">
    <source>
        <dbReference type="ARBA" id="ARBA00022840"/>
    </source>
</evidence>
<evidence type="ECO:0000256" key="15">
    <source>
        <dbReference type="ARBA" id="ARBA00023180"/>
    </source>
</evidence>
<evidence type="ECO:0000256" key="6">
    <source>
        <dbReference type="ARBA" id="ARBA00022692"/>
    </source>
</evidence>
<evidence type="ECO:0000256" key="5">
    <source>
        <dbReference type="ARBA" id="ARBA00022679"/>
    </source>
</evidence>
<dbReference type="InterPro" id="IPR017441">
    <property type="entry name" value="Protein_kinase_ATP_BS"/>
</dbReference>
<dbReference type="GO" id="GO:0004672">
    <property type="term" value="F:protein kinase activity"/>
    <property type="evidence" value="ECO:0007669"/>
    <property type="project" value="InterPro"/>
</dbReference>
<dbReference type="SMART" id="SM00220">
    <property type="entry name" value="S_TKc"/>
    <property type="match status" value="1"/>
</dbReference>
<dbReference type="GO" id="GO:0005524">
    <property type="term" value="F:ATP binding"/>
    <property type="evidence" value="ECO:0007669"/>
    <property type="project" value="UniProtKB-UniRule"/>
</dbReference>
<feature type="signal peptide" evidence="17">
    <location>
        <begin position="1"/>
        <end position="25"/>
    </location>
</feature>
<evidence type="ECO:0000256" key="16">
    <source>
        <dbReference type="PROSITE-ProRule" id="PRU10141"/>
    </source>
</evidence>
<dbReference type="InterPro" id="IPR013320">
    <property type="entry name" value="ConA-like_dom_sf"/>
</dbReference>
<organism evidence="19 20">
    <name type="scientific">Striga asiatica</name>
    <name type="common">Asiatic witchweed</name>
    <name type="synonym">Buchnera asiatica</name>
    <dbReference type="NCBI Taxonomy" id="4170"/>
    <lineage>
        <taxon>Eukaryota</taxon>
        <taxon>Viridiplantae</taxon>
        <taxon>Streptophyta</taxon>
        <taxon>Embryophyta</taxon>
        <taxon>Tracheophyta</taxon>
        <taxon>Spermatophyta</taxon>
        <taxon>Magnoliopsida</taxon>
        <taxon>eudicotyledons</taxon>
        <taxon>Gunneridae</taxon>
        <taxon>Pentapetalae</taxon>
        <taxon>asterids</taxon>
        <taxon>lamiids</taxon>
        <taxon>Lamiales</taxon>
        <taxon>Orobanchaceae</taxon>
        <taxon>Buchnereae</taxon>
        <taxon>Striga</taxon>
    </lineage>
</organism>
<name>A0A5A7P8J5_STRAF</name>
<comment type="similarity">
    <text evidence="2">In the N-terminal section; belongs to the leguminous lectin family.</text>
</comment>
<keyword evidence="5" id="KW-0808">Transferase</keyword>
<feature type="domain" description="Protein kinase" evidence="18">
    <location>
        <begin position="354"/>
        <end position="631"/>
    </location>
</feature>
<evidence type="ECO:0000256" key="1">
    <source>
        <dbReference type="ARBA" id="ARBA00004251"/>
    </source>
</evidence>
<dbReference type="FunFam" id="1.10.510.10:FF:000240">
    <property type="entry name" value="Lectin-domain containing receptor kinase A4.3"/>
    <property type="match status" value="1"/>
</dbReference>
<dbReference type="GO" id="GO:0030246">
    <property type="term" value="F:carbohydrate binding"/>
    <property type="evidence" value="ECO:0007669"/>
    <property type="project" value="UniProtKB-KW"/>
</dbReference>
<evidence type="ECO:0000256" key="17">
    <source>
        <dbReference type="SAM" id="SignalP"/>
    </source>
</evidence>
<keyword evidence="15" id="KW-0325">Glycoprotein</keyword>
<keyword evidence="11 16" id="KW-0067">ATP-binding</keyword>
<dbReference type="Gene3D" id="2.60.120.200">
    <property type="match status" value="1"/>
</dbReference>
<dbReference type="Pfam" id="PF00069">
    <property type="entry name" value="Pkinase"/>
    <property type="match status" value="1"/>
</dbReference>
<keyword evidence="12" id="KW-1133">Transmembrane helix</keyword>
<dbReference type="GO" id="GO:0002229">
    <property type="term" value="P:defense response to oomycetes"/>
    <property type="evidence" value="ECO:0007669"/>
    <property type="project" value="UniProtKB-ARBA"/>
</dbReference>
<evidence type="ECO:0000256" key="12">
    <source>
        <dbReference type="ARBA" id="ARBA00022989"/>
    </source>
</evidence>
<feature type="chain" id="PRO_5022740497" evidence="17">
    <location>
        <begin position="26"/>
        <end position="664"/>
    </location>
</feature>
<evidence type="ECO:0000256" key="10">
    <source>
        <dbReference type="ARBA" id="ARBA00022777"/>
    </source>
</evidence>
<sequence>MKAFLNISLLLFLLSLILITPPSNPLTFHISRFSSSPSSPVILEGDAQASVGELELNSVNYLCRVGHVIYKHAIPLYDKSSHKTADFTTHFTFTLDTQNRSSHGDGLAFFLAPPAFTIPPNSAGGFLGLFNTTTTDSSATRVLSVEFDSSPDPEWDPPYPHVGINRNSVASAATSPWDLASHIGEQADVWITYDSSAENLTVLWSYCKKESSKRSLSYRINLREVLPPFVTVGITAATGADVERHTLQSWEFSSTNLDIVDEKDGEVNSRIGLVTGLSLSGFVVIVCVCVIAICESSSSSGKKKVEVAVKTDEDNKNNNYSDEMDNLRSISDHLDRTWPRRFSYQELSTATQEFSDENKLGEGGFGGVYKGRLFSWDLTVAVKRFSSASKQGKKEYITEVKTISMVRHRNLVQLIGWCHERGEFLLVYEFMPNGSLDYHLFGKMHKLLAWDSRYRIAVGLASALLYLHEEWEQCVLHRDIKSSNIMLDSGFNVKLGDFGLARLMAHGLGHQTTGLAGTLGYLAPEYVSTGRASKESDVYSFGIVLLEIATGKKSVRTLGKGKSLSEWVWDFYGEERIISALDERLGMNLDAEQAERLVTVGLWCAHPDRRLRPSIRQAVRALNFEADLPRLPAKMPVAVYCETPSHSISSGEALITVTSIESGR</sequence>
<dbReference type="Pfam" id="PF00139">
    <property type="entry name" value="Lectin_legB"/>
    <property type="match status" value="1"/>
</dbReference>
<keyword evidence="8" id="KW-0430">Lectin</keyword>
<evidence type="ECO:0000256" key="8">
    <source>
        <dbReference type="ARBA" id="ARBA00022734"/>
    </source>
</evidence>
<dbReference type="SUPFAM" id="SSF49899">
    <property type="entry name" value="Concanavalin A-like lectins/glucanases"/>
    <property type="match status" value="1"/>
</dbReference>
<dbReference type="CDD" id="cd06899">
    <property type="entry name" value="lectin_legume_LecRK_Arcelin_ConA"/>
    <property type="match status" value="1"/>
</dbReference>
<dbReference type="Gene3D" id="3.30.200.20">
    <property type="entry name" value="Phosphorylase Kinase, domain 1"/>
    <property type="match status" value="1"/>
</dbReference>
<evidence type="ECO:0000256" key="14">
    <source>
        <dbReference type="ARBA" id="ARBA00023170"/>
    </source>
</evidence>
<comment type="similarity">
    <text evidence="3">In the C-terminal section; belongs to the protein kinase superfamily. Ser/Thr protein kinase family.</text>
</comment>
<dbReference type="Gene3D" id="1.10.510.10">
    <property type="entry name" value="Transferase(Phosphotransferase) domain 1"/>
    <property type="match status" value="1"/>
</dbReference>
<keyword evidence="10 19" id="KW-0418">Kinase</keyword>
<keyword evidence="9 16" id="KW-0547">Nucleotide-binding</keyword>
<reference evidence="20" key="1">
    <citation type="journal article" date="2019" name="Curr. Biol.">
        <title>Genome Sequence of Striga asiatica Provides Insight into the Evolution of Plant Parasitism.</title>
        <authorList>
            <person name="Yoshida S."/>
            <person name="Kim S."/>
            <person name="Wafula E.K."/>
            <person name="Tanskanen J."/>
            <person name="Kim Y.M."/>
            <person name="Honaas L."/>
            <person name="Yang Z."/>
            <person name="Spallek T."/>
            <person name="Conn C.E."/>
            <person name="Ichihashi Y."/>
            <person name="Cheong K."/>
            <person name="Cui S."/>
            <person name="Der J.P."/>
            <person name="Gundlach H."/>
            <person name="Jiao Y."/>
            <person name="Hori C."/>
            <person name="Ishida J.K."/>
            <person name="Kasahara H."/>
            <person name="Kiba T."/>
            <person name="Kim M.S."/>
            <person name="Koo N."/>
            <person name="Laohavisit A."/>
            <person name="Lee Y.H."/>
            <person name="Lumba S."/>
            <person name="McCourt P."/>
            <person name="Mortimer J.C."/>
            <person name="Mutuku J.M."/>
            <person name="Nomura T."/>
            <person name="Sasaki-Sekimoto Y."/>
            <person name="Seto Y."/>
            <person name="Wang Y."/>
            <person name="Wakatake T."/>
            <person name="Sakakibara H."/>
            <person name="Demura T."/>
            <person name="Yamaguchi S."/>
            <person name="Yoneyama K."/>
            <person name="Manabe R.I."/>
            <person name="Nelson D.C."/>
            <person name="Schulman A.H."/>
            <person name="Timko M.P."/>
            <person name="dePamphilis C.W."/>
            <person name="Choi D."/>
            <person name="Shirasu K."/>
        </authorList>
    </citation>
    <scope>NUCLEOTIDE SEQUENCE [LARGE SCALE GENOMIC DNA]</scope>
    <source>
        <strain evidence="20">cv. UVA1</strain>
    </source>
</reference>
<dbReference type="Proteomes" id="UP000325081">
    <property type="component" value="Unassembled WGS sequence"/>
</dbReference>
<evidence type="ECO:0000256" key="2">
    <source>
        <dbReference type="ARBA" id="ARBA00008536"/>
    </source>
</evidence>
<comment type="subcellular location">
    <subcellularLocation>
        <location evidence="1">Cell membrane</location>
        <topology evidence="1">Single-pass type I membrane protein</topology>
    </subcellularLocation>
</comment>
<comment type="caution">
    <text evidence="19">The sequence shown here is derived from an EMBL/GenBank/DDBJ whole genome shotgun (WGS) entry which is preliminary data.</text>
</comment>
<evidence type="ECO:0000259" key="18">
    <source>
        <dbReference type="PROSITE" id="PS50011"/>
    </source>
</evidence>
<evidence type="ECO:0000256" key="13">
    <source>
        <dbReference type="ARBA" id="ARBA00023136"/>
    </source>
</evidence>
<dbReference type="CDD" id="cd14066">
    <property type="entry name" value="STKc_IRAK"/>
    <property type="match status" value="1"/>
</dbReference>
<dbReference type="PROSITE" id="PS50011">
    <property type="entry name" value="PROTEIN_KINASE_DOM"/>
    <property type="match status" value="1"/>
</dbReference>
<dbReference type="InterPro" id="IPR050528">
    <property type="entry name" value="L-type_Lectin-RKs"/>
</dbReference>
<dbReference type="GO" id="GO:0005886">
    <property type="term" value="C:plasma membrane"/>
    <property type="evidence" value="ECO:0007669"/>
    <property type="project" value="UniProtKB-SubCell"/>
</dbReference>
<proteinExistence type="inferred from homology"/>
<protein>
    <submittedName>
        <fullName evidence="19">Kinase</fullName>
    </submittedName>
</protein>
<gene>
    <name evidence="19" type="ORF">STAS_04687</name>
</gene>
<accession>A0A5A7P8J5</accession>
<dbReference type="InterPro" id="IPR000719">
    <property type="entry name" value="Prot_kinase_dom"/>
</dbReference>
<dbReference type="OrthoDB" id="4062651at2759"/>
<dbReference type="InterPro" id="IPR001220">
    <property type="entry name" value="Legume_lectin_dom"/>
</dbReference>